<evidence type="ECO:0000256" key="3">
    <source>
        <dbReference type="ARBA" id="ARBA00022884"/>
    </source>
</evidence>
<dbReference type="InterPro" id="IPR000235">
    <property type="entry name" value="Ribosomal_uS7"/>
</dbReference>
<sequence length="154" mass="17988">MSTKGKIDSNILKNERLVKFINYVMKEWKKSLALKIMSDVFEQIKAKGHKNPEEIFERALENIMPKIEVRPKRVWGSIYQVPQEVKPKRQLALAARWILASARSKKWTVFSKYLSQELIEASEETGTAFKKKLDVYKMAEANKAFARFATHNKR</sequence>
<protein>
    <recommendedName>
        <fullName evidence="6">Small ribosomal subunit protein uS7 domain-containing protein</fullName>
    </recommendedName>
</protein>
<proteinExistence type="inferred from homology"/>
<gene>
    <name evidence="7" type="ORF">ACD_49C00042G0020</name>
</gene>
<evidence type="ECO:0000259" key="6">
    <source>
        <dbReference type="Pfam" id="PF00177"/>
    </source>
</evidence>
<accession>K2AXF7</accession>
<evidence type="ECO:0000256" key="5">
    <source>
        <dbReference type="ARBA" id="ARBA00023274"/>
    </source>
</evidence>
<dbReference type="PANTHER" id="PTHR11205">
    <property type="entry name" value="RIBOSOMAL PROTEIN S7"/>
    <property type="match status" value="1"/>
</dbReference>
<evidence type="ECO:0000256" key="2">
    <source>
        <dbReference type="ARBA" id="ARBA00022730"/>
    </source>
</evidence>
<dbReference type="SUPFAM" id="SSF47973">
    <property type="entry name" value="Ribosomal protein S7"/>
    <property type="match status" value="1"/>
</dbReference>
<dbReference type="NCBIfam" id="TIGR01029">
    <property type="entry name" value="rpsG_bact"/>
    <property type="match status" value="1"/>
</dbReference>
<evidence type="ECO:0000256" key="1">
    <source>
        <dbReference type="ARBA" id="ARBA00007151"/>
    </source>
</evidence>
<reference evidence="7" key="1">
    <citation type="journal article" date="2012" name="Science">
        <title>Fermentation, hydrogen, and sulfur metabolism in multiple uncultivated bacterial phyla.</title>
        <authorList>
            <person name="Wrighton K.C."/>
            <person name="Thomas B.C."/>
            <person name="Sharon I."/>
            <person name="Miller C.S."/>
            <person name="Castelle C.J."/>
            <person name="VerBerkmoes N.C."/>
            <person name="Wilkins M.J."/>
            <person name="Hettich R.L."/>
            <person name="Lipton M.S."/>
            <person name="Williams K.H."/>
            <person name="Long P.E."/>
            <person name="Banfield J.F."/>
        </authorList>
    </citation>
    <scope>NUCLEOTIDE SEQUENCE [LARGE SCALE GENOMIC DNA]</scope>
</reference>
<dbReference type="GO" id="GO:0006412">
    <property type="term" value="P:translation"/>
    <property type="evidence" value="ECO:0007669"/>
    <property type="project" value="InterPro"/>
</dbReference>
<evidence type="ECO:0000313" key="7">
    <source>
        <dbReference type="EMBL" id="EKD66447.1"/>
    </source>
</evidence>
<dbReference type="CDD" id="cd14869">
    <property type="entry name" value="uS7_Bacteria"/>
    <property type="match status" value="1"/>
</dbReference>
<keyword evidence="5" id="KW-0687">Ribonucleoprotein</keyword>
<dbReference type="GO" id="GO:0015935">
    <property type="term" value="C:small ribosomal subunit"/>
    <property type="evidence" value="ECO:0007669"/>
    <property type="project" value="InterPro"/>
</dbReference>
<dbReference type="AlphaFoldDB" id="K2AXF7"/>
<evidence type="ECO:0000256" key="4">
    <source>
        <dbReference type="ARBA" id="ARBA00022980"/>
    </source>
</evidence>
<dbReference type="GO" id="GO:0019843">
    <property type="term" value="F:rRNA binding"/>
    <property type="evidence" value="ECO:0007669"/>
    <property type="project" value="UniProtKB-KW"/>
</dbReference>
<comment type="similarity">
    <text evidence="1">Belongs to the universal ribosomal protein uS7 family.</text>
</comment>
<dbReference type="Pfam" id="PF00177">
    <property type="entry name" value="Ribosomal_S7"/>
    <property type="match status" value="1"/>
</dbReference>
<organism evidence="7">
    <name type="scientific">uncultured bacterium</name>
    <name type="common">gcode 4</name>
    <dbReference type="NCBI Taxonomy" id="1234023"/>
    <lineage>
        <taxon>Bacteria</taxon>
        <taxon>environmental samples</taxon>
    </lineage>
</organism>
<dbReference type="PIRSF" id="PIRSF002122">
    <property type="entry name" value="RPS7p_RPS7a_RPS5e_RPS7o"/>
    <property type="match status" value="1"/>
</dbReference>
<feature type="domain" description="Small ribosomal subunit protein uS7" evidence="6">
    <location>
        <begin position="11"/>
        <end position="143"/>
    </location>
</feature>
<dbReference type="GO" id="GO:0003735">
    <property type="term" value="F:structural constituent of ribosome"/>
    <property type="evidence" value="ECO:0007669"/>
    <property type="project" value="InterPro"/>
</dbReference>
<name>K2AXF7_9BACT</name>
<dbReference type="InterPro" id="IPR036823">
    <property type="entry name" value="Ribosomal_uS7_dom_sf"/>
</dbReference>
<comment type="caution">
    <text evidence="7">The sequence shown here is derived from an EMBL/GenBank/DDBJ whole genome shotgun (WGS) entry which is preliminary data.</text>
</comment>
<dbReference type="InterPro" id="IPR005717">
    <property type="entry name" value="Ribosomal_uS7_bac/org-type"/>
</dbReference>
<keyword evidence="3" id="KW-0694">RNA-binding</keyword>
<keyword evidence="4" id="KW-0689">Ribosomal protein</keyword>
<dbReference type="InterPro" id="IPR023798">
    <property type="entry name" value="Ribosomal_uS7_dom"/>
</dbReference>
<dbReference type="EMBL" id="AMFJ01021628">
    <property type="protein sequence ID" value="EKD66447.1"/>
    <property type="molecule type" value="Genomic_DNA"/>
</dbReference>
<dbReference type="Gene3D" id="1.10.455.10">
    <property type="entry name" value="Ribosomal protein S7 domain"/>
    <property type="match status" value="1"/>
</dbReference>
<keyword evidence="2" id="KW-0699">rRNA-binding</keyword>